<dbReference type="CDD" id="cd03031">
    <property type="entry name" value="GRX_GRX_like"/>
    <property type="match status" value="1"/>
</dbReference>
<protein>
    <recommendedName>
        <fullName evidence="6">Glutaredoxin domain-containing protein</fullName>
    </recommendedName>
</protein>
<evidence type="ECO:0000259" key="3">
    <source>
        <dbReference type="Pfam" id="PF08766"/>
    </source>
</evidence>
<dbReference type="InterPro" id="IPR014876">
    <property type="entry name" value="DEK_C"/>
</dbReference>
<dbReference type="EMBL" id="JADBGQ010000008">
    <property type="protein sequence ID" value="KAG5382768.1"/>
    <property type="molecule type" value="Genomic_DNA"/>
</dbReference>
<dbReference type="PANTHER" id="PTHR45669:SF7">
    <property type="entry name" value="F1N19.7"/>
    <property type="match status" value="1"/>
</dbReference>
<feature type="compositionally biased region" description="Basic and acidic residues" evidence="1">
    <location>
        <begin position="200"/>
        <end position="214"/>
    </location>
</feature>
<dbReference type="Gene3D" id="3.40.30.10">
    <property type="entry name" value="Glutaredoxin"/>
    <property type="match status" value="1"/>
</dbReference>
<feature type="compositionally biased region" description="Basic and acidic residues" evidence="1">
    <location>
        <begin position="234"/>
        <end position="246"/>
    </location>
</feature>
<evidence type="ECO:0000256" key="1">
    <source>
        <dbReference type="SAM" id="MobiDB-lite"/>
    </source>
</evidence>
<proteinExistence type="predicted"/>
<evidence type="ECO:0000259" key="2">
    <source>
        <dbReference type="Pfam" id="PF00462"/>
    </source>
</evidence>
<organism evidence="4 5">
    <name type="scientific">Brassica rapa subsp. trilocularis</name>
    <dbReference type="NCBI Taxonomy" id="1813537"/>
    <lineage>
        <taxon>Eukaryota</taxon>
        <taxon>Viridiplantae</taxon>
        <taxon>Streptophyta</taxon>
        <taxon>Embryophyta</taxon>
        <taxon>Tracheophyta</taxon>
        <taxon>Spermatophyta</taxon>
        <taxon>Magnoliopsida</taxon>
        <taxon>eudicotyledons</taxon>
        <taxon>Gunneridae</taxon>
        <taxon>Pentapetalae</taxon>
        <taxon>rosids</taxon>
        <taxon>malvids</taxon>
        <taxon>Brassicales</taxon>
        <taxon>Brassicaceae</taxon>
        <taxon>Brassiceae</taxon>
        <taxon>Brassica</taxon>
    </lineage>
</organism>
<feature type="compositionally biased region" description="Polar residues" evidence="1">
    <location>
        <begin position="215"/>
        <end position="224"/>
    </location>
</feature>
<feature type="domain" description="DEK-C" evidence="3">
    <location>
        <begin position="16"/>
        <end position="68"/>
    </location>
</feature>
<dbReference type="PANTHER" id="PTHR45669">
    <property type="entry name" value="GLUTAREDOXIN DOMAIN-CONTAINING CYSTEINE-RICH PROTEIN CG12206-RELATED"/>
    <property type="match status" value="1"/>
</dbReference>
<dbReference type="InterPro" id="IPR002109">
    <property type="entry name" value="Glutaredoxin"/>
</dbReference>
<dbReference type="Pfam" id="PF00462">
    <property type="entry name" value="Glutaredoxin"/>
    <property type="match status" value="1"/>
</dbReference>
<feature type="domain" description="Glutaredoxin" evidence="2">
    <location>
        <begin position="271"/>
        <end position="337"/>
    </location>
</feature>
<accession>A0ABQ7LBE2</accession>
<name>A0ABQ7LBE2_BRACM</name>
<keyword evidence="5" id="KW-1185">Reference proteome</keyword>
<sequence length="425" mass="47159">MEEEAREVVVIDKDLKKKIKDTVNKILKRSSLYQITEAKAREEASSELDLDLSKDPYKLIVREAVERFVEKAVKANVVSDVYKPPPSSFAVFNINSIEEPWLKFDHDDDEKPASAAVPIAVEEGDDDAPKTWDEVSKSLETHLNKPAAAKPAEVVSVEPPATPPRRLPRKSASFHTLDELETKARKQIAAQNPATTVKLKKTESMSELKPEFNRNESTQSNSGPRSVKENIFVLRDRERREKEGNKKPVMNWDPLREFPEKCPPGGGDGLVVYTTSLQGVRRTYEDCMRVRAIMEQQGVVVDERDVSLDAGVLSELKELLQEEATVAPPRVFVKGRYLGGAAEVTAMNENGKLGRVLRWARVERVGEEGRQTCEGCGGARWVPCLECGGSCKVAAVGVAAKGEGWGRCVKCNENGLIRCPVCFVN</sequence>
<evidence type="ECO:0000313" key="4">
    <source>
        <dbReference type="EMBL" id="KAG5382768.1"/>
    </source>
</evidence>
<dbReference type="Pfam" id="PF08766">
    <property type="entry name" value="DEK_C"/>
    <property type="match status" value="1"/>
</dbReference>
<reference evidence="4 5" key="1">
    <citation type="submission" date="2021-03" db="EMBL/GenBank/DDBJ databases">
        <authorList>
            <person name="King G.J."/>
            <person name="Bancroft I."/>
            <person name="Baten A."/>
            <person name="Bloomfield J."/>
            <person name="Borpatragohain P."/>
            <person name="He Z."/>
            <person name="Irish N."/>
            <person name="Irwin J."/>
            <person name="Liu K."/>
            <person name="Mauleon R.P."/>
            <person name="Moore J."/>
            <person name="Morris R."/>
            <person name="Ostergaard L."/>
            <person name="Wang B."/>
            <person name="Wells R."/>
        </authorList>
    </citation>
    <scope>NUCLEOTIDE SEQUENCE [LARGE SCALE GENOMIC DNA]</scope>
    <source>
        <strain evidence="4">R-o-18</strain>
        <tissue evidence="4">Leaf</tissue>
    </source>
</reference>
<dbReference type="InterPro" id="IPR036249">
    <property type="entry name" value="Thioredoxin-like_sf"/>
</dbReference>
<dbReference type="Pfam" id="PF23733">
    <property type="entry name" value="GRXCR1-2_C"/>
    <property type="match status" value="1"/>
</dbReference>
<evidence type="ECO:0008006" key="6">
    <source>
        <dbReference type="Google" id="ProtNLM"/>
    </source>
</evidence>
<dbReference type="SUPFAM" id="SSF52833">
    <property type="entry name" value="Thioredoxin-like"/>
    <property type="match status" value="1"/>
</dbReference>
<dbReference type="PROSITE" id="PS51354">
    <property type="entry name" value="GLUTAREDOXIN_2"/>
    <property type="match status" value="1"/>
</dbReference>
<gene>
    <name evidence="4" type="primary">A09p016460.1_BraROA</name>
    <name evidence="4" type="ORF">IGI04_034238</name>
</gene>
<comment type="caution">
    <text evidence="4">The sequence shown here is derived from an EMBL/GenBank/DDBJ whole genome shotgun (WGS) entry which is preliminary data.</text>
</comment>
<dbReference type="Proteomes" id="UP000823674">
    <property type="component" value="Chromosome A09"/>
</dbReference>
<feature type="region of interest" description="Disordered" evidence="1">
    <location>
        <begin position="143"/>
        <end position="252"/>
    </location>
</feature>
<evidence type="ECO:0000313" key="5">
    <source>
        <dbReference type="Proteomes" id="UP000823674"/>
    </source>
</evidence>